<organism evidence="2 3">
    <name type="scientific">Anaerococcus octavius</name>
    <dbReference type="NCBI Taxonomy" id="54007"/>
    <lineage>
        <taxon>Bacteria</taxon>
        <taxon>Bacillati</taxon>
        <taxon>Bacillota</taxon>
        <taxon>Tissierellia</taxon>
        <taxon>Tissierellales</taxon>
        <taxon>Peptoniphilaceae</taxon>
        <taxon>Anaerococcus</taxon>
    </lineage>
</organism>
<dbReference type="Gene3D" id="3.40.710.10">
    <property type="entry name" value="DD-peptidase/beta-lactamase superfamily"/>
    <property type="match status" value="1"/>
</dbReference>
<dbReference type="Pfam" id="PF00144">
    <property type="entry name" value="Beta-lactamase"/>
    <property type="match status" value="1"/>
</dbReference>
<evidence type="ECO:0000313" key="2">
    <source>
        <dbReference type="EMBL" id="PKZ17004.1"/>
    </source>
</evidence>
<accession>A0A2I1MA39</accession>
<name>A0A2I1MA39_9FIRM</name>
<protein>
    <recommendedName>
        <fullName evidence="1">Beta-lactamase-related domain-containing protein</fullName>
    </recommendedName>
</protein>
<reference evidence="2 3" key="1">
    <citation type="submission" date="2017-12" db="EMBL/GenBank/DDBJ databases">
        <title>Phylogenetic diversity of female urinary microbiome.</title>
        <authorList>
            <person name="Thomas-White K."/>
            <person name="Wolfe A.J."/>
        </authorList>
    </citation>
    <scope>NUCLEOTIDE SEQUENCE [LARGE SCALE GENOMIC DNA]</scope>
    <source>
        <strain evidence="2 3">UMB0119</strain>
    </source>
</reference>
<dbReference type="PANTHER" id="PTHR43283:SF7">
    <property type="entry name" value="BETA-LACTAMASE-RELATED DOMAIN-CONTAINING PROTEIN"/>
    <property type="match status" value="1"/>
</dbReference>
<feature type="domain" description="Beta-lactamase-related" evidence="1">
    <location>
        <begin position="38"/>
        <end position="291"/>
    </location>
</feature>
<evidence type="ECO:0000313" key="3">
    <source>
        <dbReference type="Proteomes" id="UP000234335"/>
    </source>
</evidence>
<evidence type="ECO:0000259" key="1">
    <source>
        <dbReference type="Pfam" id="PF00144"/>
    </source>
</evidence>
<comment type="caution">
    <text evidence="2">The sequence shown here is derived from an EMBL/GenBank/DDBJ whole genome shotgun (WGS) entry which is preliminary data.</text>
</comment>
<dbReference type="SUPFAM" id="SSF56601">
    <property type="entry name" value="beta-lactamase/transpeptidase-like"/>
    <property type="match status" value="1"/>
</dbReference>
<dbReference type="InterPro" id="IPR001466">
    <property type="entry name" value="Beta-lactam-related"/>
</dbReference>
<dbReference type="EMBL" id="PKGS01000002">
    <property type="protein sequence ID" value="PKZ17004.1"/>
    <property type="molecule type" value="Genomic_DNA"/>
</dbReference>
<proteinExistence type="predicted"/>
<gene>
    <name evidence="2" type="ORF">CYJ34_04230</name>
</gene>
<dbReference type="Proteomes" id="UP000234335">
    <property type="component" value="Unassembled WGS sequence"/>
</dbReference>
<dbReference type="InterPro" id="IPR012338">
    <property type="entry name" value="Beta-lactam/transpept-like"/>
</dbReference>
<dbReference type="AlphaFoldDB" id="A0A2I1MA39"/>
<keyword evidence="3" id="KW-1185">Reference proteome</keyword>
<sequence length="314" mass="36077">MKEFMLDLEKIANEIINKEDSAESIIIFDNKTDQYIDFSNDNVFDVRSISKTVLALACGILIEKSNNDFNEETLIYPILKDKINLSNTKNLRYLKEVKIKHLLTHTTGYRDLVLMSKNIDPKDYDGLFDYIINYPIYSKPGSYFLYSNAGFYLLAATMQEYLGYNLFDFIDENLFNQLNINDAKWERYGDYLAGATKVNLCANDMLSIGKLLINNGKYNGKQIVSCNWIEKMTRPLFKNPNETKRKFLSEDNYGYGIWISDNEVIFASGTGGQLIVLLKKLGILIITTNSGSDNKGYKIKADINKIISMIYERK</sequence>
<dbReference type="PANTHER" id="PTHR43283">
    <property type="entry name" value="BETA-LACTAMASE-RELATED"/>
    <property type="match status" value="1"/>
</dbReference>
<dbReference type="InterPro" id="IPR050789">
    <property type="entry name" value="Diverse_Enzym_Activities"/>
</dbReference>